<dbReference type="AlphaFoldDB" id="D2V985"/>
<dbReference type="PROSITE" id="PS51747">
    <property type="entry name" value="CYT_DCMP_DEAMINASES_2"/>
    <property type="match status" value="1"/>
</dbReference>
<dbReference type="GO" id="GO:0003824">
    <property type="term" value="F:catalytic activity"/>
    <property type="evidence" value="ECO:0007669"/>
    <property type="project" value="InterPro"/>
</dbReference>
<sequence>MSTTQTITTSTTTETTPQELVTTIRCCSGCSSQQSDEQKHLHEKLMKRAIDLSKESCNDHGNHPFGALLIDNDTNEIILEAHNTVHTENDRTRHAELNLSSMASKKYPRDYLTNCTMYTSTEPCIMCAGAIFWVGIGKVVYACPASRLREIVRRKQDGNNLKNSGSLTIACREIFEERSEGLNIPLIGPIMEEEAAAVHESYW</sequence>
<evidence type="ECO:0000259" key="1">
    <source>
        <dbReference type="PROSITE" id="PS51747"/>
    </source>
</evidence>
<dbReference type="InterPro" id="IPR002125">
    <property type="entry name" value="CMP_dCMP_dom"/>
</dbReference>
<name>D2V985_NAEGR</name>
<gene>
    <name evidence="2" type="ORF">NAEGRDRAFT_57557</name>
</gene>
<organism evidence="3">
    <name type="scientific">Naegleria gruberi</name>
    <name type="common">Amoeba</name>
    <dbReference type="NCBI Taxonomy" id="5762"/>
    <lineage>
        <taxon>Eukaryota</taxon>
        <taxon>Discoba</taxon>
        <taxon>Heterolobosea</taxon>
        <taxon>Tetramitia</taxon>
        <taxon>Eutetramitia</taxon>
        <taxon>Vahlkampfiidae</taxon>
        <taxon>Naegleria</taxon>
    </lineage>
</organism>
<dbReference type="Pfam" id="PF00383">
    <property type="entry name" value="dCMP_cyt_deam_1"/>
    <property type="match status" value="1"/>
</dbReference>
<accession>D2V985</accession>
<dbReference type="VEuPathDB" id="AmoebaDB:NAEGRDRAFT_57557"/>
<dbReference type="OMA" id="IYWAHIG"/>
<dbReference type="EMBL" id="GG738858">
    <property type="protein sequence ID" value="EFC46667.1"/>
    <property type="molecule type" value="Genomic_DNA"/>
</dbReference>
<dbReference type="KEGG" id="ngr:NAEGRDRAFT_57557"/>
<feature type="domain" description="CMP/dCMP-type deaminase" evidence="1">
    <location>
        <begin position="40"/>
        <end position="155"/>
    </location>
</feature>
<dbReference type="GeneID" id="8859624"/>
<proteinExistence type="predicted"/>
<dbReference type="PANTHER" id="PTHR11079:SF162">
    <property type="entry name" value="RIBOFLAVIN BIOSYNTHESIS PROTEIN PYRD, CHLOROPLASTIC"/>
    <property type="match status" value="1"/>
</dbReference>
<dbReference type="STRING" id="5762.D2V985"/>
<evidence type="ECO:0000313" key="2">
    <source>
        <dbReference type="EMBL" id="EFC46667.1"/>
    </source>
</evidence>
<dbReference type="InParanoid" id="D2V985"/>
<dbReference type="FunCoup" id="D2V985">
    <property type="interactions" value="136"/>
</dbReference>
<evidence type="ECO:0000313" key="3">
    <source>
        <dbReference type="Proteomes" id="UP000006671"/>
    </source>
</evidence>
<dbReference type="Gene3D" id="3.40.140.10">
    <property type="entry name" value="Cytidine Deaminase, domain 2"/>
    <property type="match status" value="1"/>
</dbReference>
<reference evidence="2 3" key="1">
    <citation type="journal article" date="2010" name="Cell">
        <title>The genome of Naegleria gruberi illuminates early eukaryotic versatility.</title>
        <authorList>
            <person name="Fritz-Laylin L.K."/>
            <person name="Prochnik S.E."/>
            <person name="Ginger M.L."/>
            <person name="Dacks J.B."/>
            <person name="Carpenter M.L."/>
            <person name="Field M.C."/>
            <person name="Kuo A."/>
            <person name="Paredez A."/>
            <person name="Chapman J."/>
            <person name="Pham J."/>
            <person name="Shu S."/>
            <person name="Neupane R."/>
            <person name="Cipriano M."/>
            <person name="Mancuso J."/>
            <person name="Tu H."/>
            <person name="Salamov A."/>
            <person name="Lindquist E."/>
            <person name="Shapiro H."/>
            <person name="Lucas S."/>
            <person name="Grigoriev I.V."/>
            <person name="Cande W.Z."/>
            <person name="Fulton C."/>
            <person name="Rokhsar D.S."/>
            <person name="Dawson S.C."/>
        </authorList>
    </citation>
    <scope>NUCLEOTIDE SEQUENCE [LARGE SCALE GENOMIC DNA]</scope>
    <source>
        <strain evidence="2 3">NEG-M</strain>
    </source>
</reference>
<dbReference type="eggNOG" id="KOG1018">
    <property type="taxonomic scope" value="Eukaryota"/>
</dbReference>
<dbReference type="RefSeq" id="XP_002679411.1">
    <property type="nucleotide sequence ID" value="XM_002679365.1"/>
</dbReference>
<dbReference type="Proteomes" id="UP000006671">
    <property type="component" value="Unassembled WGS sequence"/>
</dbReference>
<protein>
    <submittedName>
        <fullName evidence="2">Purine deaminase</fullName>
    </submittedName>
</protein>
<dbReference type="SUPFAM" id="SSF53927">
    <property type="entry name" value="Cytidine deaminase-like"/>
    <property type="match status" value="1"/>
</dbReference>
<dbReference type="InterPro" id="IPR016193">
    <property type="entry name" value="Cytidine_deaminase-like"/>
</dbReference>
<keyword evidence="3" id="KW-1185">Reference proteome</keyword>
<dbReference type="OrthoDB" id="408702at2759"/>
<dbReference type="PANTHER" id="PTHR11079">
    <property type="entry name" value="CYTOSINE DEAMINASE FAMILY MEMBER"/>
    <property type="match status" value="1"/>
</dbReference>
<dbReference type="CDD" id="cd01285">
    <property type="entry name" value="nucleoside_deaminase"/>
    <property type="match status" value="1"/>
</dbReference>